<dbReference type="Proteomes" id="UP000050863">
    <property type="component" value="Unassembled WGS sequence"/>
</dbReference>
<protein>
    <submittedName>
        <fullName evidence="1">Uncharacterized protein</fullName>
    </submittedName>
</protein>
<comment type="caution">
    <text evidence="1">The sequence shown here is derived from an EMBL/GenBank/DDBJ whole genome shotgun (WGS) entry which is preliminary data.</text>
</comment>
<organism evidence="1 2">
    <name type="scientific">Bradyrhizobium jicamae</name>
    <dbReference type="NCBI Taxonomy" id="280332"/>
    <lineage>
        <taxon>Bacteria</taxon>
        <taxon>Pseudomonadati</taxon>
        <taxon>Pseudomonadota</taxon>
        <taxon>Alphaproteobacteria</taxon>
        <taxon>Hyphomicrobiales</taxon>
        <taxon>Nitrobacteraceae</taxon>
        <taxon>Bradyrhizobium</taxon>
    </lineage>
</organism>
<proteinExistence type="predicted"/>
<dbReference type="STRING" id="280332.CQ12_13385"/>
<dbReference type="AlphaFoldDB" id="A0A0R3L2D7"/>
<sequence>MAKKPDRNPSYADLIWLWLSTNRDVDGLWVGSMEDKPYPGLRRVEDALQLIKHHDPLNYLRVIRNLDRIWVHLIPSAEAHYERELNACILDERYLLKEEMTLDGIASTIVHEATHARLERWGIIYEEESRYRIEAICLRRELNCLAKLPDSGPLQEQIARTLEWFTTDRDYLSDTSFRDREDQGQVETLRYLKAPDWIVRFAMWLIRRRRARASG</sequence>
<name>A0A0R3L2D7_9BRAD</name>
<dbReference type="EMBL" id="LLXZ01000162">
    <property type="protein sequence ID" value="KRR01834.1"/>
    <property type="molecule type" value="Genomic_DNA"/>
</dbReference>
<evidence type="ECO:0000313" key="1">
    <source>
        <dbReference type="EMBL" id="KRR01834.1"/>
    </source>
</evidence>
<accession>A0A0R3L2D7</accession>
<evidence type="ECO:0000313" key="2">
    <source>
        <dbReference type="Proteomes" id="UP000050863"/>
    </source>
</evidence>
<keyword evidence="2" id="KW-1185">Reference proteome</keyword>
<gene>
    <name evidence="1" type="ORF">CQ12_13385</name>
</gene>
<reference evidence="1 2" key="1">
    <citation type="submission" date="2014-03" db="EMBL/GenBank/DDBJ databases">
        <title>Bradyrhizobium valentinum sp. nov., isolated from effective nodules of Lupinus mariae-josephae, a lupine endemic of basic-lime soils in Eastern Spain.</title>
        <authorList>
            <person name="Duran D."/>
            <person name="Rey L."/>
            <person name="Navarro A."/>
            <person name="Busquets A."/>
            <person name="Imperial J."/>
            <person name="Ruiz-Argueso T."/>
        </authorList>
    </citation>
    <scope>NUCLEOTIDE SEQUENCE [LARGE SCALE GENOMIC DNA]</scope>
    <source>
        <strain evidence="1 2">PAC68</strain>
    </source>
</reference>